<keyword evidence="1" id="KW-0732">Signal</keyword>
<dbReference type="Pfam" id="PF06551">
    <property type="entry name" value="DUF1120"/>
    <property type="match status" value="1"/>
</dbReference>
<proteinExistence type="predicted"/>
<accession>A0A5E6MRT5</accession>
<reference evidence="2" key="1">
    <citation type="submission" date="2019-09" db="EMBL/GenBank/DDBJ databases">
        <authorList>
            <person name="Chandra G."/>
            <person name="Truman W A."/>
        </authorList>
    </citation>
    <scope>NUCLEOTIDE SEQUENCE</scope>
    <source>
        <strain evidence="2">PS683</strain>
    </source>
</reference>
<name>A0A5E6MRT5_PSEFL</name>
<organism evidence="2">
    <name type="scientific">Pseudomonas fluorescens</name>
    <dbReference type="NCBI Taxonomy" id="294"/>
    <lineage>
        <taxon>Bacteria</taxon>
        <taxon>Pseudomonadati</taxon>
        <taxon>Pseudomonadota</taxon>
        <taxon>Gammaproteobacteria</taxon>
        <taxon>Pseudomonadales</taxon>
        <taxon>Pseudomonadaceae</taxon>
        <taxon>Pseudomonas</taxon>
    </lineage>
</organism>
<sequence length="208" mass="21955" precursor="true">MPPCSRLFALSLLLTAGSQVYAASSVDLTVKGIITPTACTPNLSGMGVVDYGKISVSDLHPDLITELPATSLQMTVTCEAPTLFALKGIDNSTGSIDPYNYYGLGMIGDKNIGSYHLMLTNPIADGAPATHIASADGDSWKNNEDNVWPVVFLAAFSDQPGGPLWAPSPIQALSTDLVISPLISPTRSLNVRDELPFNGSATLEVKYL</sequence>
<evidence type="ECO:0008006" key="3">
    <source>
        <dbReference type="Google" id="ProtNLM"/>
    </source>
</evidence>
<evidence type="ECO:0000256" key="1">
    <source>
        <dbReference type="SAM" id="SignalP"/>
    </source>
</evidence>
<protein>
    <recommendedName>
        <fullName evidence="3">Protein GltF</fullName>
    </recommendedName>
</protein>
<feature type="chain" id="PRO_5030117093" description="Protein GltF" evidence="1">
    <location>
        <begin position="23"/>
        <end position="208"/>
    </location>
</feature>
<feature type="signal peptide" evidence="1">
    <location>
        <begin position="1"/>
        <end position="22"/>
    </location>
</feature>
<evidence type="ECO:0000313" key="2">
    <source>
        <dbReference type="EMBL" id="VVM14542.1"/>
    </source>
</evidence>
<dbReference type="InterPro" id="IPR010546">
    <property type="entry name" value="DUF1120"/>
</dbReference>
<gene>
    <name evidence="2" type="ORF">PS683_02849</name>
</gene>
<dbReference type="AlphaFoldDB" id="A0A5E6MRT5"/>
<dbReference type="EMBL" id="LR700644">
    <property type="protein sequence ID" value="VVM14542.1"/>
    <property type="molecule type" value="Genomic_DNA"/>
</dbReference>